<dbReference type="RefSeq" id="WP_089181859.1">
    <property type="nucleotide sequence ID" value="NZ_CP043427.1"/>
</dbReference>
<feature type="domain" description="DUF6844" evidence="3">
    <location>
        <begin position="151"/>
        <end position="242"/>
    </location>
</feature>
<evidence type="ECO:0000259" key="3">
    <source>
        <dbReference type="Pfam" id="PF20891"/>
    </source>
</evidence>
<gene>
    <name evidence="4" type="ORF">NCTC12475_01299</name>
</gene>
<dbReference type="Proteomes" id="UP000254920">
    <property type="component" value="Unassembled WGS sequence"/>
</dbReference>
<organism evidence="4 5">
    <name type="scientific">Campylobacter sputorum subsp. sputorum</name>
    <dbReference type="NCBI Taxonomy" id="32024"/>
    <lineage>
        <taxon>Bacteria</taxon>
        <taxon>Pseudomonadati</taxon>
        <taxon>Campylobacterota</taxon>
        <taxon>Epsilonproteobacteria</taxon>
        <taxon>Campylobacterales</taxon>
        <taxon>Campylobacteraceae</taxon>
        <taxon>Campylobacter</taxon>
    </lineage>
</organism>
<dbReference type="GeneID" id="93089953"/>
<keyword evidence="2" id="KW-0732">Signal</keyword>
<dbReference type="EMBL" id="UFVD01000001">
    <property type="protein sequence ID" value="SUX11084.1"/>
    <property type="molecule type" value="Genomic_DNA"/>
</dbReference>
<accession>A0A381DK60</accession>
<feature type="compositionally biased region" description="Polar residues" evidence="1">
    <location>
        <begin position="421"/>
        <end position="430"/>
    </location>
</feature>
<evidence type="ECO:0000313" key="5">
    <source>
        <dbReference type="Proteomes" id="UP000254920"/>
    </source>
</evidence>
<dbReference type="AlphaFoldDB" id="A0A381DK60"/>
<evidence type="ECO:0000256" key="1">
    <source>
        <dbReference type="SAM" id="MobiDB-lite"/>
    </source>
</evidence>
<evidence type="ECO:0000256" key="2">
    <source>
        <dbReference type="SAM" id="SignalP"/>
    </source>
</evidence>
<name>A0A381DK60_9BACT</name>
<keyword evidence="5" id="KW-1185">Reference proteome</keyword>
<reference evidence="4 5" key="1">
    <citation type="submission" date="2018-06" db="EMBL/GenBank/DDBJ databases">
        <authorList>
            <consortium name="Pathogen Informatics"/>
            <person name="Doyle S."/>
        </authorList>
    </citation>
    <scope>NUCLEOTIDE SEQUENCE [LARGE SCALE GENOMIC DNA]</scope>
    <source>
        <strain evidence="4 5">NCTC12475</strain>
    </source>
</reference>
<feature type="region of interest" description="Disordered" evidence="1">
    <location>
        <begin position="421"/>
        <end position="454"/>
    </location>
</feature>
<dbReference type="Pfam" id="PF20891">
    <property type="entry name" value="DUF6844"/>
    <property type="match status" value="1"/>
</dbReference>
<feature type="signal peptide" evidence="2">
    <location>
        <begin position="1"/>
        <end position="20"/>
    </location>
</feature>
<dbReference type="OrthoDB" id="5352417at2"/>
<feature type="chain" id="PRO_5043747293" evidence="2">
    <location>
        <begin position="21"/>
        <end position="454"/>
    </location>
</feature>
<proteinExistence type="predicted"/>
<protein>
    <submittedName>
        <fullName evidence="4">Periplasmic protein</fullName>
    </submittedName>
</protein>
<evidence type="ECO:0000313" key="4">
    <source>
        <dbReference type="EMBL" id="SUX11084.1"/>
    </source>
</evidence>
<sequence length="454" mass="49914">MFKNLKLLSICAIFAMSLCANEVTTNSVAEIPANEVEAQNAMSDASAQDITPKSIEDFFDEFANEYGISYGESINGKTFFSAKATAMVGTNDADFAKALSVAYNEAFLNLQIDFIRDTYGKQAAQTLRKTFTDNSTNAKEFEKLPPESIFAQLLTKISELAGAKLDEMLTNLGVDFQKGLSEERKKILMAENLVKNIQTTAMGQISGLVPIQTAVTKDGSTYDIGVIAVMSEKTVQIARDMKFKRNSIIKGKGKNIKEFLPTTNDGFLDEFGIRLVYDENGAPVILSYGRWGYIKNSSDEYVNKRQKDIAQKQAAAQADAAISEFVALSLSLKENSQSGKDVEHALTQLITSGNTQESEKVAKNIIDIASSEVKATSNMQLKGIRTLKRWSASDKNNVEHVGVVRFYSYANVKNTNEVLGIQNGKNSNQTQQKAVKKSQDVSSKSKMVNDLDDF</sequence>
<dbReference type="InterPro" id="IPR049286">
    <property type="entry name" value="DUF6844"/>
</dbReference>